<dbReference type="AlphaFoldDB" id="A0A5E4C6H1"/>
<dbReference type="InterPro" id="IPR029021">
    <property type="entry name" value="Prot-tyrosine_phosphatase-like"/>
</dbReference>
<dbReference type="PROSITE" id="PS50055">
    <property type="entry name" value="TYR_PHOSPHATASE_PTP"/>
    <property type="match status" value="1"/>
</dbReference>
<dbReference type="PANTHER" id="PTHR46106:SF5">
    <property type="entry name" value="RECEPTOR-TYPE TYROSINE-PROTEIN PHOSPHATASE N2"/>
    <property type="match status" value="1"/>
</dbReference>
<evidence type="ECO:0000259" key="5">
    <source>
        <dbReference type="PROSITE" id="PS50056"/>
    </source>
</evidence>
<dbReference type="GO" id="GO:0030141">
    <property type="term" value="C:secretory granule"/>
    <property type="evidence" value="ECO:0007669"/>
    <property type="project" value="InterPro"/>
</dbReference>
<dbReference type="GO" id="GO:0004725">
    <property type="term" value="F:protein tyrosine phosphatase activity"/>
    <property type="evidence" value="ECO:0007669"/>
    <property type="project" value="InterPro"/>
</dbReference>
<sequence length="273" mass="29428">MTCNPPRPVLVEHQDTVSHGGQTPPPEAEEKGEEAPWEGESQGRTLPGALQRRGKSEWPQGAPGSREGALRQPPPWRGWQSESAAYGLCRGTSLVTCGHLRPATAWAAVSPVCEAWAKVHLSHCGCPSHLLRPDGVLHCEDCPQLRRPQPQSPCGHNDSALGPLSSPSPSSCRLPLPPLLPSNSQPLPFPKPLNIEEIVLLALHDGAGRSGTYVLIDMVLNKMAKGAKEIDIAATLEHLRDQRPGMVQTKEQFEFALTAVAEEVNAILKALPQ</sequence>
<evidence type="ECO:0000313" key="6">
    <source>
        <dbReference type="EMBL" id="VTJ77543.1"/>
    </source>
</evidence>
<feature type="domain" description="Tyrosine-protein phosphatase" evidence="4">
    <location>
        <begin position="198"/>
        <end position="263"/>
    </location>
</feature>
<feature type="domain" description="Tyrosine specific protein phosphatases" evidence="5">
    <location>
        <begin position="199"/>
        <end position="254"/>
    </location>
</feature>
<organism evidence="6 7">
    <name type="scientific">Marmota monax</name>
    <name type="common">Woodchuck</name>
    <dbReference type="NCBI Taxonomy" id="9995"/>
    <lineage>
        <taxon>Eukaryota</taxon>
        <taxon>Metazoa</taxon>
        <taxon>Chordata</taxon>
        <taxon>Craniata</taxon>
        <taxon>Vertebrata</taxon>
        <taxon>Euteleostomi</taxon>
        <taxon>Mammalia</taxon>
        <taxon>Eutheria</taxon>
        <taxon>Euarchontoglires</taxon>
        <taxon>Glires</taxon>
        <taxon>Rodentia</taxon>
        <taxon>Sciuromorpha</taxon>
        <taxon>Sciuridae</taxon>
        <taxon>Xerinae</taxon>
        <taxon>Marmotini</taxon>
        <taxon>Marmota</taxon>
    </lineage>
</organism>
<feature type="compositionally biased region" description="Low complexity" evidence="3">
    <location>
        <begin position="159"/>
        <end position="174"/>
    </location>
</feature>
<dbReference type="InterPro" id="IPR000242">
    <property type="entry name" value="PTP_cat"/>
</dbReference>
<feature type="region of interest" description="Disordered" evidence="3">
    <location>
        <begin position="147"/>
        <end position="177"/>
    </location>
</feature>
<dbReference type="Proteomes" id="UP000335636">
    <property type="component" value="Unassembled WGS sequence"/>
</dbReference>
<dbReference type="Gene3D" id="3.90.190.10">
    <property type="entry name" value="Protein tyrosine phosphatase superfamily"/>
    <property type="match status" value="1"/>
</dbReference>
<proteinExistence type="predicted"/>
<feature type="region of interest" description="Disordered" evidence="3">
    <location>
        <begin position="1"/>
        <end position="77"/>
    </location>
</feature>
<comment type="caution">
    <text evidence="6">The sequence shown here is derived from an EMBL/GenBank/DDBJ whole genome shotgun (WGS) entry which is preliminary data.</text>
</comment>
<evidence type="ECO:0000256" key="2">
    <source>
        <dbReference type="ARBA" id="ARBA00023329"/>
    </source>
</evidence>
<evidence type="ECO:0000256" key="3">
    <source>
        <dbReference type="SAM" id="MobiDB-lite"/>
    </source>
</evidence>
<dbReference type="SUPFAM" id="SSF52799">
    <property type="entry name" value="(Phosphotyrosine protein) phosphatases II"/>
    <property type="match status" value="1"/>
</dbReference>
<dbReference type="GO" id="GO:0045202">
    <property type="term" value="C:synapse"/>
    <property type="evidence" value="ECO:0007669"/>
    <property type="project" value="TreeGrafter"/>
</dbReference>
<keyword evidence="2" id="KW-0968">Cytoplasmic vesicle</keyword>
<evidence type="ECO:0000259" key="4">
    <source>
        <dbReference type="PROSITE" id="PS50055"/>
    </source>
</evidence>
<dbReference type="GO" id="GO:0030659">
    <property type="term" value="C:cytoplasmic vesicle membrane"/>
    <property type="evidence" value="ECO:0007669"/>
    <property type="project" value="UniProtKB-SubCell"/>
</dbReference>
<dbReference type="InterPro" id="IPR000387">
    <property type="entry name" value="Tyr_Pase_dom"/>
</dbReference>
<dbReference type="PANTHER" id="PTHR46106">
    <property type="entry name" value="IA-2 PROTEIN TYROSINE PHOSPHATASE, ISOFORM C"/>
    <property type="match status" value="1"/>
</dbReference>
<dbReference type="InterPro" id="IPR033522">
    <property type="entry name" value="IA-2/IA-2_beta"/>
</dbReference>
<gene>
    <name evidence="6" type="ORF">MONAX_5E042349</name>
</gene>
<name>A0A5E4C6H1_MARMO</name>
<dbReference type="Pfam" id="PF00102">
    <property type="entry name" value="Y_phosphatase"/>
    <property type="match status" value="1"/>
</dbReference>
<dbReference type="PROSITE" id="PS50056">
    <property type="entry name" value="TYR_PHOSPHATASE_2"/>
    <property type="match status" value="1"/>
</dbReference>
<evidence type="ECO:0008006" key="8">
    <source>
        <dbReference type="Google" id="ProtNLM"/>
    </source>
</evidence>
<dbReference type="InterPro" id="IPR003595">
    <property type="entry name" value="Tyr_Pase_cat"/>
</dbReference>
<dbReference type="GO" id="GO:0051046">
    <property type="term" value="P:regulation of secretion"/>
    <property type="evidence" value="ECO:0007669"/>
    <property type="project" value="TreeGrafter"/>
</dbReference>
<dbReference type="SMART" id="SM00404">
    <property type="entry name" value="PTPc_motif"/>
    <property type="match status" value="1"/>
</dbReference>
<protein>
    <recommendedName>
        <fullName evidence="8">Tyrosine specific protein phosphatases domain-containing protein</fullName>
    </recommendedName>
</protein>
<dbReference type="GO" id="GO:0035773">
    <property type="term" value="P:insulin secretion involved in cellular response to glucose stimulus"/>
    <property type="evidence" value="ECO:0007669"/>
    <property type="project" value="TreeGrafter"/>
</dbReference>
<dbReference type="EMBL" id="CABDUW010000981">
    <property type="protein sequence ID" value="VTJ77543.1"/>
    <property type="molecule type" value="Genomic_DNA"/>
</dbReference>
<reference evidence="6" key="1">
    <citation type="submission" date="2019-04" db="EMBL/GenBank/DDBJ databases">
        <authorList>
            <person name="Alioto T."/>
            <person name="Alioto T."/>
        </authorList>
    </citation>
    <scope>NUCLEOTIDE SEQUENCE [LARGE SCALE GENOMIC DNA]</scope>
</reference>
<comment type="subcellular location">
    <subcellularLocation>
        <location evidence="1">Cytoplasmic vesicle membrane</location>
        <topology evidence="1">Single-pass type I membrane protein</topology>
    </subcellularLocation>
</comment>
<dbReference type="PRINTS" id="PR00700">
    <property type="entry name" value="PRTYPHPHTASE"/>
</dbReference>
<evidence type="ECO:0000256" key="1">
    <source>
        <dbReference type="ARBA" id="ARBA00004358"/>
    </source>
</evidence>
<keyword evidence="7" id="KW-1185">Reference proteome</keyword>
<evidence type="ECO:0000313" key="7">
    <source>
        <dbReference type="Proteomes" id="UP000335636"/>
    </source>
</evidence>
<accession>A0A5E4C6H1</accession>